<feature type="non-terminal residue" evidence="6">
    <location>
        <position position="115"/>
    </location>
</feature>
<keyword evidence="7" id="KW-1185">Reference proteome</keyword>
<dbReference type="EMBL" id="BTRK01000001">
    <property type="protein sequence ID" value="GMR33819.1"/>
    <property type="molecule type" value="Genomic_DNA"/>
</dbReference>
<name>A0AAN4Z5R1_9BILA</name>
<evidence type="ECO:0000256" key="5">
    <source>
        <dbReference type="SAM" id="SignalP"/>
    </source>
</evidence>
<evidence type="ECO:0000256" key="4">
    <source>
        <dbReference type="ARBA" id="ARBA00022729"/>
    </source>
</evidence>
<organism evidence="6 7">
    <name type="scientific">Pristionchus mayeri</name>
    <dbReference type="NCBI Taxonomy" id="1317129"/>
    <lineage>
        <taxon>Eukaryota</taxon>
        <taxon>Metazoa</taxon>
        <taxon>Ecdysozoa</taxon>
        <taxon>Nematoda</taxon>
        <taxon>Chromadorea</taxon>
        <taxon>Rhabditida</taxon>
        <taxon>Rhabditina</taxon>
        <taxon>Diplogasteromorpha</taxon>
        <taxon>Diplogasteroidea</taxon>
        <taxon>Neodiplogasteridae</taxon>
        <taxon>Pristionchus</taxon>
    </lineage>
</organism>
<dbReference type="PANTHER" id="PTHR21700:SF30">
    <property type="entry name" value="TRANSTHYRETIN-LIKE FAMILY PROTEIN"/>
    <property type="match status" value="1"/>
</dbReference>
<dbReference type="InterPro" id="IPR001534">
    <property type="entry name" value="Transthyretin-like"/>
</dbReference>
<evidence type="ECO:0000256" key="3">
    <source>
        <dbReference type="ARBA" id="ARBA00022525"/>
    </source>
</evidence>
<evidence type="ECO:0000256" key="1">
    <source>
        <dbReference type="ARBA" id="ARBA00004613"/>
    </source>
</evidence>
<feature type="signal peptide" evidence="5">
    <location>
        <begin position="1"/>
        <end position="16"/>
    </location>
</feature>
<gene>
    <name evidence="6" type="ORF">PMAYCL1PPCAC_04014</name>
</gene>
<reference evidence="7" key="1">
    <citation type="submission" date="2022-10" db="EMBL/GenBank/DDBJ databases">
        <title>Genome assembly of Pristionchus species.</title>
        <authorList>
            <person name="Yoshida K."/>
            <person name="Sommer R.J."/>
        </authorList>
    </citation>
    <scope>NUCLEOTIDE SEQUENCE [LARGE SCALE GENOMIC DNA]</scope>
    <source>
        <strain evidence="7">RS5460</strain>
    </source>
</reference>
<dbReference type="GO" id="GO:0009986">
    <property type="term" value="C:cell surface"/>
    <property type="evidence" value="ECO:0007669"/>
    <property type="project" value="InterPro"/>
</dbReference>
<proteinExistence type="inferred from homology"/>
<dbReference type="PANTHER" id="PTHR21700">
    <property type="entry name" value="TRANSTHYRETIN-LIKE FAMILY PROTEIN-RELATED"/>
    <property type="match status" value="1"/>
</dbReference>
<keyword evidence="3" id="KW-0964">Secreted</keyword>
<sequence length="115" mass="12956">MQNPIILLVALSTAAALENRYVNIKGKLSCDDHYDDNSINGERHRLASADPYDTMAKVKPSSDGSFNVTGYEFEVSEAEFFLRIHHRCLIADRKDCPTLTDEFDLESSIDEKTIT</sequence>
<dbReference type="AlphaFoldDB" id="A0AAN4Z5R1"/>
<evidence type="ECO:0000313" key="6">
    <source>
        <dbReference type="EMBL" id="GMR33819.1"/>
    </source>
</evidence>
<dbReference type="Pfam" id="PF01060">
    <property type="entry name" value="TTR-52"/>
    <property type="match status" value="1"/>
</dbReference>
<evidence type="ECO:0008006" key="8">
    <source>
        <dbReference type="Google" id="ProtNLM"/>
    </source>
</evidence>
<accession>A0AAN4Z5R1</accession>
<keyword evidence="4 5" id="KW-0732">Signal</keyword>
<comment type="caution">
    <text evidence="6">The sequence shown here is derived from an EMBL/GenBank/DDBJ whole genome shotgun (WGS) entry which is preliminary data.</text>
</comment>
<dbReference type="Proteomes" id="UP001328107">
    <property type="component" value="Unassembled WGS sequence"/>
</dbReference>
<evidence type="ECO:0000313" key="7">
    <source>
        <dbReference type="Proteomes" id="UP001328107"/>
    </source>
</evidence>
<dbReference type="GO" id="GO:0005576">
    <property type="term" value="C:extracellular region"/>
    <property type="evidence" value="ECO:0007669"/>
    <property type="project" value="UniProtKB-SubCell"/>
</dbReference>
<dbReference type="Gene3D" id="2.60.40.3330">
    <property type="match status" value="1"/>
</dbReference>
<comment type="similarity">
    <text evidence="2">Belongs to the nematode transthyretin-like family.</text>
</comment>
<comment type="subcellular location">
    <subcellularLocation>
        <location evidence="1">Secreted</location>
    </subcellularLocation>
</comment>
<evidence type="ECO:0000256" key="2">
    <source>
        <dbReference type="ARBA" id="ARBA00010112"/>
    </source>
</evidence>
<dbReference type="InterPro" id="IPR038479">
    <property type="entry name" value="Transthyretin-like_sf"/>
</dbReference>
<feature type="chain" id="PRO_5042994082" description="Transthyretin-like family protein" evidence="5">
    <location>
        <begin position="17"/>
        <end position="115"/>
    </location>
</feature>
<protein>
    <recommendedName>
        <fullName evidence="8">Transthyretin-like family protein</fullName>
    </recommendedName>
</protein>